<feature type="compositionally biased region" description="Polar residues" evidence="1">
    <location>
        <begin position="7"/>
        <end position="17"/>
    </location>
</feature>
<accession>A0ABQ9P066</accession>
<comment type="caution">
    <text evidence="2">The sequence shown here is derived from an EMBL/GenBank/DDBJ whole genome shotgun (WGS) entry which is preliminary data.</text>
</comment>
<keyword evidence="3" id="KW-1185">Reference proteome</keyword>
<sequence>MNPGDAASSQHGANDNAGQPDALSSAASAAPGAAHQGGDSSQITAAGSNSGIQAGHGASFQVQPNLNGNDPRWRLRQAVHGVFLRVDGGDFIHPPVIPASGQSRLSVGFHRSFTDGASASPVPLYVLLDDVFGVQLQENGVPAADWELMPTRNQSIGSVAFHESFDHIFPLGDRFRASNGLQWAVVNRRERGVQFRYCSSRDPANMTLDEAAPCARCSINGSYCTVVEVMFENEPDSLFAELVGHQLLSTPHANPYWPHYGPTEAEQPQTGAAQTPASAVQSSTGAQATVVPTAPPAAQQPLQPQTTIAANPPPAAIVQPAVAAGGRQPPPPGPPQAPRQVRIRFITVQGAPPVTCNPVACFLTAMEILVYFPEWLLFDECLIRLVNGGWQATEMARAIGWGRGWDARQCRRYRSTIAHRIPKAGARVYRVNNFVLGQHILTPRATDFDPTTWTVAFDWVENNMTDYRLTDIIAGVQNPPTGVDAGEFSRCLAHQQANPGQVLWLSDIPQLLQANPTWRTNQAALGANPDNAALGRWLANPGRSTVT</sequence>
<feature type="region of interest" description="Disordered" evidence="1">
    <location>
        <begin position="260"/>
        <end position="287"/>
    </location>
</feature>
<name>A0ABQ9P066_9PEZI</name>
<feature type="region of interest" description="Disordered" evidence="1">
    <location>
        <begin position="1"/>
        <end position="65"/>
    </location>
</feature>
<feature type="compositionally biased region" description="Polar residues" evidence="1">
    <location>
        <begin position="38"/>
        <end position="52"/>
    </location>
</feature>
<dbReference type="Proteomes" id="UP001172684">
    <property type="component" value="Unassembled WGS sequence"/>
</dbReference>
<organism evidence="2 3">
    <name type="scientific">Coniosporium apollinis</name>
    <dbReference type="NCBI Taxonomy" id="61459"/>
    <lineage>
        <taxon>Eukaryota</taxon>
        <taxon>Fungi</taxon>
        <taxon>Dikarya</taxon>
        <taxon>Ascomycota</taxon>
        <taxon>Pezizomycotina</taxon>
        <taxon>Dothideomycetes</taxon>
        <taxon>Dothideomycetes incertae sedis</taxon>
        <taxon>Coniosporium</taxon>
    </lineage>
</organism>
<protein>
    <recommendedName>
        <fullName evidence="4">Myb-like domain-containing protein</fullName>
    </recommendedName>
</protein>
<evidence type="ECO:0000313" key="3">
    <source>
        <dbReference type="Proteomes" id="UP001172684"/>
    </source>
</evidence>
<feature type="compositionally biased region" description="Polar residues" evidence="1">
    <location>
        <begin position="266"/>
        <end position="283"/>
    </location>
</feature>
<evidence type="ECO:0000256" key="1">
    <source>
        <dbReference type="SAM" id="MobiDB-lite"/>
    </source>
</evidence>
<feature type="compositionally biased region" description="Low complexity" evidence="1">
    <location>
        <begin position="22"/>
        <end position="34"/>
    </location>
</feature>
<evidence type="ECO:0000313" key="2">
    <source>
        <dbReference type="EMBL" id="KAJ9666919.1"/>
    </source>
</evidence>
<proteinExistence type="predicted"/>
<evidence type="ECO:0008006" key="4">
    <source>
        <dbReference type="Google" id="ProtNLM"/>
    </source>
</evidence>
<dbReference type="EMBL" id="JAPDRL010000016">
    <property type="protein sequence ID" value="KAJ9666919.1"/>
    <property type="molecule type" value="Genomic_DNA"/>
</dbReference>
<reference evidence="2" key="1">
    <citation type="submission" date="2022-10" db="EMBL/GenBank/DDBJ databases">
        <title>Culturing micro-colonial fungi from biological soil crusts in the Mojave desert and describing Neophaeococcomyces mojavensis, and introducing the new genera and species Taxawa tesnikishii.</title>
        <authorList>
            <person name="Kurbessoian T."/>
            <person name="Stajich J.E."/>
        </authorList>
    </citation>
    <scope>NUCLEOTIDE SEQUENCE</scope>
    <source>
        <strain evidence="2">TK_1</strain>
    </source>
</reference>
<gene>
    <name evidence="2" type="ORF">H2201_003053</name>
</gene>